<reference evidence="3 4" key="1">
    <citation type="submission" date="2023-01" db="EMBL/GenBank/DDBJ databases">
        <authorList>
            <person name="Kreplak J."/>
        </authorList>
    </citation>
    <scope>NUCLEOTIDE SEQUENCE [LARGE SCALE GENOMIC DNA]</scope>
</reference>
<dbReference type="EMBL" id="OX451735">
    <property type="protein sequence ID" value="CAI8592139.1"/>
    <property type="molecule type" value="Genomic_DNA"/>
</dbReference>
<evidence type="ECO:0000256" key="2">
    <source>
        <dbReference type="PROSITE-ProRule" id="PRU00708"/>
    </source>
</evidence>
<dbReference type="InterPro" id="IPR046960">
    <property type="entry name" value="PPR_At4g14850-like_plant"/>
</dbReference>
<dbReference type="PANTHER" id="PTHR47926:SF347">
    <property type="entry name" value="PENTATRICOPEPTIDE REPEAT-CONTAINING PROTEIN"/>
    <property type="match status" value="1"/>
</dbReference>
<dbReference type="NCBIfam" id="TIGR00756">
    <property type="entry name" value="PPR"/>
    <property type="match status" value="1"/>
</dbReference>
<accession>A0AAV0Z1K4</accession>
<evidence type="ECO:0000256" key="1">
    <source>
        <dbReference type="ARBA" id="ARBA00022737"/>
    </source>
</evidence>
<proteinExistence type="predicted"/>
<dbReference type="PROSITE" id="PS51375">
    <property type="entry name" value="PPR"/>
    <property type="match status" value="1"/>
</dbReference>
<evidence type="ECO:0008006" key="5">
    <source>
        <dbReference type="Google" id="ProtNLM"/>
    </source>
</evidence>
<protein>
    <recommendedName>
        <fullName evidence="5">Pentatricopeptide repeat-containing protein</fullName>
    </recommendedName>
</protein>
<dbReference type="GO" id="GO:0003723">
    <property type="term" value="F:RNA binding"/>
    <property type="evidence" value="ECO:0007669"/>
    <property type="project" value="InterPro"/>
</dbReference>
<dbReference type="Gene3D" id="1.25.40.10">
    <property type="entry name" value="Tetratricopeptide repeat domain"/>
    <property type="match status" value="1"/>
</dbReference>
<dbReference type="PANTHER" id="PTHR47926">
    <property type="entry name" value="PENTATRICOPEPTIDE REPEAT-CONTAINING PROTEIN"/>
    <property type="match status" value="1"/>
</dbReference>
<keyword evidence="4" id="KW-1185">Reference proteome</keyword>
<dbReference type="Proteomes" id="UP001157006">
    <property type="component" value="Chromosome 1S"/>
</dbReference>
<keyword evidence="1" id="KW-0677">Repeat</keyword>
<evidence type="ECO:0000313" key="3">
    <source>
        <dbReference type="EMBL" id="CAI8592139.1"/>
    </source>
</evidence>
<dbReference type="AlphaFoldDB" id="A0AAV0Z1K4"/>
<name>A0AAV0Z1K4_VICFA</name>
<evidence type="ECO:0000313" key="4">
    <source>
        <dbReference type="Proteomes" id="UP001157006"/>
    </source>
</evidence>
<dbReference type="InterPro" id="IPR011990">
    <property type="entry name" value="TPR-like_helical_dom_sf"/>
</dbReference>
<dbReference type="InterPro" id="IPR002885">
    <property type="entry name" value="PPR_rpt"/>
</dbReference>
<dbReference type="Pfam" id="PF01535">
    <property type="entry name" value="PPR"/>
    <property type="match status" value="1"/>
</dbReference>
<sequence length="113" mass="12466">MAGLESDYHVANGLGRSYSVSDDLVDARYVFDEIPLKSLSLWTMMVCGYAQKFCYNDALDLFEGMIAVGFEPNGAIWPCVVGLRSVEVEHYGYMVDLLGREASKNNGNAEVAK</sequence>
<dbReference type="GO" id="GO:0009451">
    <property type="term" value="P:RNA modification"/>
    <property type="evidence" value="ECO:0007669"/>
    <property type="project" value="InterPro"/>
</dbReference>
<organism evidence="3 4">
    <name type="scientific">Vicia faba</name>
    <name type="common">Broad bean</name>
    <name type="synonym">Faba vulgaris</name>
    <dbReference type="NCBI Taxonomy" id="3906"/>
    <lineage>
        <taxon>Eukaryota</taxon>
        <taxon>Viridiplantae</taxon>
        <taxon>Streptophyta</taxon>
        <taxon>Embryophyta</taxon>
        <taxon>Tracheophyta</taxon>
        <taxon>Spermatophyta</taxon>
        <taxon>Magnoliopsida</taxon>
        <taxon>eudicotyledons</taxon>
        <taxon>Gunneridae</taxon>
        <taxon>Pentapetalae</taxon>
        <taxon>rosids</taxon>
        <taxon>fabids</taxon>
        <taxon>Fabales</taxon>
        <taxon>Fabaceae</taxon>
        <taxon>Papilionoideae</taxon>
        <taxon>50 kb inversion clade</taxon>
        <taxon>NPAAA clade</taxon>
        <taxon>Hologalegina</taxon>
        <taxon>IRL clade</taxon>
        <taxon>Fabeae</taxon>
        <taxon>Vicia</taxon>
    </lineage>
</organism>
<feature type="repeat" description="PPR" evidence="2">
    <location>
        <begin position="38"/>
        <end position="72"/>
    </location>
</feature>
<gene>
    <name evidence="3" type="ORF">VFH_I024680</name>
</gene>